<dbReference type="GO" id="GO:0016020">
    <property type="term" value="C:membrane"/>
    <property type="evidence" value="ECO:0007669"/>
    <property type="project" value="TreeGrafter"/>
</dbReference>
<sequence length="2009" mass="229831">MATSLLDRLSGSDNKRHELFVWSISKFELLSAFHNVSKSDTEKIQFYHQSAKDTLDELNLLLRYLTSTEDANDYESHFVFIRIGQIYSLSLFILEDESPGKIFDESEFLIKILSEEDIAIYASNTDDKKKKSPSSNKTHYVYTPAKDLATTILIQIVETFGKELSSLAPLLNTLIFKYFKKMMEKSKYQHATFMTSLLRLYNALFRNCKDFVLDSTYTSKFIKLSKVVFNDIYNDLQDYPVDFISTIIELWKIHFTHDAFIKQHSNNITNGLFVKFIEAEIGIYGFSNDSSRIYTARVLSEILFDYYANKKIITLDEVWEFYTRAYVNAVSRDTTSGCFESIINFIGLCLIVDKNFLSESNYIRIFTAICEIFKSENLIDIQMDSISRSIRYLRYMHMILLPKLGESSKIMTLFNLLNPSTSNIDPDDSIASVFNNDTSDDMSINATVDTQWLTVAQLDLSRILISSLSSSFGLEERIIRQIKDRIVNLSTNEIFNIRVHSNELLKEFLTQFPQYLSETISDSLAFLTSEFKKKDKFSFAKAHGHALIIANVMEIADKDFVSFELIMRITIFTTSFIKTHTTTTSDDIYYKGISCWVLLVGLMSYSDEQYIMMQTHQLFLFWKVLLSPSFIYKNEDELYRNLEIRNHALACMLTYLNNIKIDEETGKQVSYLLTKCSNFNHSISLKSKKIDNVLLMNENRILQVYVKIHQYVKGNFNSSLLILIMKNFSNPNIYTEQTASYIASFYDDRKYRTVEEGKEEILQENTVNNLLRLNDGFSFGLSSKLTGLGISNNSLQQKKHTISNISGGWPSKDYCWYYQFEDEVLRPISQVLSYDHLSMIYDTQFDSADPVYSPKVTTSVIDSSMDIFSFVFPYLNSSIQTSVIENLNLSIYSKSATPMRRIAIAANVCVAIHNTLQIFQKQELALDEQAGKLILESIKKIEFYNDSYITKLKADSNGLIIAAVVRGLPEEEKANFVRSQTHMLINSVAETTEPYFRVFHTLSLATIFKYNSKYTQFEPIFDVIMTLIRDPHPVVHSWALKSLHVLLEKHLMIDIRTSVEIIKTLEELLTDPSYGLYGCSTLRYNYNMEFNSHIVISEIMKALTETVGPSLPELSESGALLSFKNIIISSTISSDIIFQIISSQVYENIATFKLDNILADHIFITLSKSIILNAVNIGIGSSYSNCKYTKCSELVASTSSLRAATEQFHILGQLFKLQKKQLFITDMEHLSWMYLSIYPKSKYVQEYFFEWLANCYTDDSHWFEKLYLMFGISRKNVFQRFYKAYDTLLSKKGMLITEEKDLKNEDEDSINQKERDNQNQEVYSDKVPWQTQEVILKLMEYVLKEDPKNAVLAQNVSKLINIACQASSMSIISIKNLGLNILSNILKQFSEIRDSQNPDKSILEQQEASITSSLMSAFSNGDSPRTIAVAINVAAEFIASDIVPLAHLTRISKLFVTLLSNFNDKGSVLKIEDCVIKTQKAKKKIELSALNAWAGIVKHAIISDNKELLNFINSYSDFLIPLWIISLREYVMIKYGRNMIIQSDEDNSIEGLIESKKTKVELYEPIWLNFVEVLGLLMEKDQGLILNSLNENEIDSFMFVLLTQCIEKITSNFDNHAIKGHILPVIHNILRSNVPFGILFEDSIYIEVIGILDRLILTGSTEEKIAIVDILNALIHAYTIRNTSEDEFLQGIDKLYELLRLLLNIVSDLVPFIKFNNFEGNSSNSDILSKQEIILLKKAFHVLELNISQFDDIFKLDLYTCLLFIIGRIFESEEHDILVPTVLPLLKFISMDIIMNGLNIELLHIFYGSVKPIIFNQLSKQNTIATILMLTSVGYPGFTEKETDFITNTLLESLKISETSAITAQGLKTVIKNCFSNNASKVLTFKVLKKILNDLDSVELQNESSVIFSLIFELTKAINKDNDAKLVPAIVVCISFAMWYYMISPGNHEEASSVIITIAKLNPEKFKITLASAFNQAQKKLIEKIVEESTSTKNDSSNLKSSVELKTFT</sequence>
<dbReference type="InterPro" id="IPR016024">
    <property type="entry name" value="ARM-type_fold"/>
</dbReference>
<dbReference type="PANTHER" id="PTHR21663">
    <property type="entry name" value="HYPOTHETICAL HEAT DOMAIN-CONTAINING"/>
    <property type="match status" value="1"/>
</dbReference>
<keyword evidence="3" id="KW-1185">Reference proteome</keyword>
<dbReference type="OrthoDB" id="192608at2759"/>
<dbReference type="InterPro" id="IPR057981">
    <property type="entry name" value="TPR_LAA1-like_C"/>
</dbReference>
<dbReference type="GO" id="GO:0030139">
    <property type="term" value="C:endocytic vesicle"/>
    <property type="evidence" value="ECO:0007669"/>
    <property type="project" value="TreeGrafter"/>
</dbReference>
<accession>G8BPZ8</accession>
<protein>
    <recommendedName>
        <fullName evidence="1">LAA1-like C-terminal TPR repeats domain-containing protein</fullName>
    </recommendedName>
</protein>
<dbReference type="Proteomes" id="UP000005666">
    <property type="component" value="Chromosome 2"/>
</dbReference>
<dbReference type="KEGG" id="tpf:TPHA_0B04080"/>
<feature type="domain" description="LAA1-like C-terminal TPR repeats" evidence="1">
    <location>
        <begin position="1840"/>
        <end position="1996"/>
    </location>
</feature>
<dbReference type="HOGENOM" id="CLU_231814_0_0_1"/>
<dbReference type="InterPro" id="IPR046837">
    <property type="entry name" value="Laa1/Sip1/HEATR5-like_HEAT"/>
</dbReference>
<dbReference type="GO" id="GO:0008104">
    <property type="term" value="P:intracellular protein localization"/>
    <property type="evidence" value="ECO:0007669"/>
    <property type="project" value="EnsemblFungi"/>
</dbReference>
<name>G8BPZ8_TETPH</name>
<dbReference type="eggNOG" id="KOG1822">
    <property type="taxonomic scope" value="Eukaryota"/>
</dbReference>
<organism evidence="2 3">
    <name type="scientific">Tetrapisispora phaffii (strain ATCC 24235 / CBS 4417 / NBRC 1672 / NRRL Y-8282 / UCD 70-5)</name>
    <name type="common">Yeast</name>
    <name type="synonym">Fabospora phaffii</name>
    <dbReference type="NCBI Taxonomy" id="1071381"/>
    <lineage>
        <taxon>Eukaryota</taxon>
        <taxon>Fungi</taxon>
        <taxon>Dikarya</taxon>
        <taxon>Ascomycota</taxon>
        <taxon>Saccharomycotina</taxon>
        <taxon>Saccharomycetes</taxon>
        <taxon>Saccharomycetales</taxon>
        <taxon>Saccharomycetaceae</taxon>
        <taxon>Tetrapisispora</taxon>
    </lineage>
</organism>
<dbReference type="GO" id="GO:0005829">
    <property type="term" value="C:cytosol"/>
    <property type="evidence" value="ECO:0007669"/>
    <property type="project" value="GOC"/>
</dbReference>
<dbReference type="GO" id="GO:0035653">
    <property type="term" value="P:clathrin-coated vesicle cargo loading, AP-1-mediated"/>
    <property type="evidence" value="ECO:0007669"/>
    <property type="project" value="EnsemblFungi"/>
</dbReference>
<dbReference type="GeneID" id="11534734"/>
<reference evidence="2 3" key="1">
    <citation type="journal article" date="2011" name="Proc. Natl. Acad. Sci. U.S.A.">
        <title>Evolutionary erosion of yeast sex chromosomes by mating-type switching accidents.</title>
        <authorList>
            <person name="Gordon J.L."/>
            <person name="Armisen D."/>
            <person name="Proux-Wera E."/>
            <person name="Oheigeartaigh S.S."/>
            <person name="Byrne K.P."/>
            <person name="Wolfe K.H."/>
        </authorList>
    </citation>
    <scope>NUCLEOTIDE SEQUENCE [LARGE SCALE GENOMIC DNA]</scope>
    <source>
        <strain evidence="3">ATCC 24235 / CBS 4417 / NBRC 1672 / NRRL Y-8282 / UCD 70-5</strain>
    </source>
</reference>
<dbReference type="STRING" id="1071381.G8BPZ8"/>
<dbReference type="Pfam" id="PF25808">
    <property type="entry name" value="TPR_LAA1_C"/>
    <property type="match status" value="1"/>
</dbReference>
<dbReference type="InterPro" id="IPR040108">
    <property type="entry name" value="Laa1/Sip1/HEATR5"/>
</dbReference>
<dbReference type="SUPFAM" id="SSF48371">
    <property type="entry name" value="ARM repeat"/>
    <property type="match status" value="1"/>
</dbReference>
<dbReference type="PANTHER" id="PTHR21663:SF0">
    <property type="entry name" value="HEAT REPEAT-CONTAINING PROTEIN 5B"/>
    <property type="match status" value="1"/>
</dbReference>
<proteinExistence type="predicted"/>
<gene>
    <name evidence="2" type="primary">TPHA0B04080</name>
    <name evidence="2" type="ordered locus">TPHA_0B04080</name>
</gene>
<dbReference type="OMA" id="WEFKLFI"/>
<evidence type="ECO:0000259" key="1">
    <source>
        <dbReference type="Pfam" id="PF25808"/>
    </source>
</evidence>
<evidence type="ECO:0000313" key="3">
    <source>
        <dbReference type="Proteomes" id="UP000005666"/>
    </source>
</evidence>
<dbReference type="Pfam" id="PF20210">
    <property type="entry name" value="Laa1_Sip1_HTR5"/>
    <property type="match status" value="1"/>
</dbReference>
<evidence type="ECO:0000313" key="2">
    <source>
        <dbReference type="EMBL" id="CCE62079.1"/>
    </source>
</evidence>
<dbReference type="GO" id="GO:0005794">
    <property type="term" value="C:Golgi apparatus"/>
    <property type="evidence" value="ECO:0007669"/>
    <property type="project" value="TreeGrafter"/>
</dbReference>
<dbReference type="GO" id="GO:0006897">
    <property type="term" value="P:endocytosis"/>
    <property type="evidence" value="ECO:0007669"/>
    <property type="project" value="TreeGrafter"/>
</dbReference>
<dbReference type="RefSeq" id="XP_003684513.1">
    <property type="nucleotide sequence ID" value="XM_003684465.1"/>
</dbReference>
<dbReference type="GO" id="GO:0042147">
    <property type="term" value="P:retrograde transport, endosome to Golgi"/>
    <property type="evidence" value="ECO:0007669"/>
    <property type="project" value="EnsemblFungi"/>
</dbReference>
<dbReference type="EMBL" id="HE612857">
    <property type="protein sequence ID" value="CCE62079.1"/>
    <property type="molecule type" value="Genomic_DNA"/>
</dbReference>